<organism evidence="2">
    <name type="scientific">marine metagenome</name>
    <dbReference type="NCBI Taxonomy" id="408172"/>
    <lineage>
        <taxon>unclassified sequences</taxon>
        <taxon>metagenomes</taxon>
        <taxon>ecological metagenomes</taxon>
    </lineage>
</organism>
<gene>
    <name evidence="2" type="ORF">METZ01_LOCUS515597</name>
</gene>
<name>A0A383F241_9ZZZZ</name>
<dbReference type="SUPFAM" id="SSF51679">
    <property type="entry name" value="Bacterial luciferase-like"/>
    <property type="match status" value="1"/>
</dbReference>
<sequence>MRVYGGLRSYDLTEIPKQAQRAEALGFDGISFGELSHDVFLLAALALEHTSRITVGTSIAIAFPRSPMIVASSSWDLQRMSSGRFQLGLGTQVKGHNERRFSVKWSPPAPRMREYTESL</sequence>
<feature type="domain" description="Luciferase-like" evidence="1">
    <location>
        <begin position="11"/>
        <end position="118"/>
    </location>
</feature>
<evidence type="ECO:0000313" key="2">
    <source>
        <dbReference type="EMBL" id="SVE62743.1"/>
    </source>
</evidence>
<feature type="non-terminal residue" evidence="2">
    <location>
        <position position="119"/>
    </location>
</feature>
<dbReference type="AlphaFoldDB" id="A0A383F241"/>
<dbReference type="Gene3D" id="3.20.20.30">
    <property type="entry name" value="Luciferase-like domain"/>
    <property type="match status" value="1"/>
</dbReference>
<protein>
    <recommendedName>
        <fullName evidence="1">Luciferase-like domain-containing protein</fullName>
    </recommendedName>
</protein>
<dbReference type="PANTHER" id="PTHR43244:SF2">
    <property type="entry name" value="CONSERVED HYPOTHETICAL ALANINE AND PROLINE-RICH PROTEIN"/>
    <property type="match status" value="1"/>
</dbReference>
<dbReference type="PANTHER" id="PTHR43244">
    <property type="match status" value="1"/>
</dbReference>
<dbReference type="GO" id="GO:0016705">
    <property type="term" value="F:oxidoreductase activity, acting on paired donors, with incorporation or reduction of molecular oxygen"/>
    <property type="evidence" value="ECO:0007669"/>
    <property type="project" value="InterPro"/>
</dbReference>
<evidence type="ECO:0000259" key="1">
    <source>
        <dbReference type="Pfam" id="PF00296"/>
    </source>
</evidence>
<reference evidence="2" key="1">
    <citation type="submission" date="2018-05" db="EMBL/GenBank/DDBJ databases">
        <authorList>
            <person name="Lanie J.A."/>
            <person name="Ng W.-L."/>
            <person name="Kazmierczak K.M."/>
            <person name="Andrzejewski T.M."/>
            <person name="Davidsen T.M."/>
            <person name="Wayne K.J."/>
            <person name="Tettelin H."/>
            <person name="Glass J.I."/>
            <person name="Rusch D."/>
            <person name="Podicherti R."/>
            <person name="Tsui H.-C.T."/>
            <person name="Winkler M.E."/>
        </authorList>
    </citation>
    <scope>NUCLEOTIDE SEQUENCE</scope>
</reference>
<dbReference type="InterPro" id="IPR011251">
    <property type="entry name" value="Luciferase-like_dom"/>
</dbReference>
<dbReference type="InterPro" id="IPR036661">
    <property type="entry name" value="Luciferase-like_sf"/>
</dbReference>
<dbReference type="InterPro" id="IPR050564">
    <property type="entry name" value="F420-G6PD/mer"/>
</dbReference>
<dbReference type="Pfam" id="PF00296">
    <property type="entry name" value="Bac_luciferase"/>
    <property type="match status" value="1"/>
</dbReference>
<dbReference type="EMBL" id="UINC01230561">
    <property type="protein sequence ID" value="SVE62743.1"/>
    <property type="molecule type" value="Genomic_DNA"/>
</dbReference>
<proteinExistence type="predicted"/>
<accession>A0A383F241</accession>